<proteinExistence type="predicted"/>
<keyword evidence="3" id="KW-1133">Transmembrane helix</keyword>
<keyword evidence="7" id="KW-1185">Reference proteome</keyword>
<dbReference type="AlphaFoldDB" id="A0AAE9J2G4"/>
<keyword evidence="4" id="KW-0472">Membrane</keyword>
<gene>
    <name evidence="6" type="ORF">L5515_001138</name>
</gene>
<dbReference type="Proteomes" id="UP000829354">
    <property type="component" value="Chromosome I"/>
</dbReference>
<dbReference type="Pfam" id="PF24413">
    <property type="entry name" value="W02B3_4_N"/>
    <property type="match status" value="1"/>
</dbReference>
<reference evidence="6 7" key="1">
    <citation type="submission" date="2022-04" db="EMBL/GenBank/DDBJ databases">
        <title>Chromosome-level reference genomes for two strains of Caenorhabditis briggsae: an improved platform for comparative genomics.</title>
        <authorList>
            <person name="Stevens L."/>
            <person name="Andersen E."/>
        </authorList>
    </citation>
    <scope>NUCLEOTIDE SEQUENCE [LARGE SCALE GENOMIC DNA]</scope>
    <source>
        <strain evidence="6">VX34</strain>
        <tissue evidence="6">Whole-organism</tissue>
    </source>
</reference>
<sequence length="372" mass="43558">MRTIVTKLQKPIFPGARPSPVQGIVDGVSREMSVLETNYTECGYLLEAWNPNIHVLLIDLEFLKQLNYEICQWDKNKHIQIGVNKSYKNLEYSLDKNHFDVIYYTDDSEKDFLKFDIDGGRIIPRRFEASLSGNIAIPKDNQLFYHFWKRSKLLNCANVEMNRTEFQKPVLNASTASTLISRLRDELLDNGMFMFLTDGTLLGWYRECTIIPHTTDLDVSVFKDNYNPIYKKKVLNNESKYFKLWRSLGKEEDSLELTFIPKIERTPTIDIFIMYDGIEDGNLTYHYVSGVAGDGTKYKFSIPIYDPWCAAELHNHIFWVSCSPEEKLTHEYGPEWRKDHPSSVYTWNKSGKNGRIVGKFTKEEMRQYYVMY</sequence>
<organism evidence="6 7">
    <name type="scientific">Caenorhabditis briggsae</name>
    <dbReference type="NCBI Taxonomy" id="6238"/>
    <lineage>
        <taxon>Eukaryota</taxon>
        <taxon>Metazoa</taxon>
        <taxon>Ecdysozoa</taxon>
        <taxon>Nematoda</taxon>
        <taxon>Chromadorea</taxon>
        <taxon>Rhabditida</taxon>
        <taxon>Rhabditina</taxon>
        <taxon>Rhabditomorpha</taxon>
        <taxon>Rhabditoidea</taxon>
        <taxon>Rhabditidae</taxon>
        <taxon>Peloderinae</taxon>
        <taxon>Caenorhabditis</taxon>
    </lineage>
</organism>
<dbReference type="InterPro" id="IPR057641">
    <property type="entry name" value="W02B3_4_N"/>
</dbReference>
<accession>A0AAE9J2G4</accession>
<dbReference type="GO" id="GO:0016020">
    <property type="term" value="C:membrane"/>
    <property type="evidence" value="ECO:0007669"/>
    <property type="project" value="UniProtKB-SubCell"/>
</dbReference>
<name>A0AAE9J2G4_CAEBR</name>
<feature type="domain" description="W02B3.4-like N-terminal" evidence="5">
    <location>
        <begin position="42"/>
        <end position="154"/>
    </location>
</feature>
<dbReference type="EMBL" id="CP092620">
    <property type="protein sequence ID" value="UMM12278.1"/>
    <property type="molecule type" value="Genomic_DNA"/>
</dbReference>
<evidence type="ECO:0000259" key="5">
    <source>
        <dbReference type="Pfam" id="PF24413"/>
    </source>
</evidence>
<dbReference type="PANTHER" id="PTHR15407">
    <property type="entry name" value="FUKUTIN-RELATED"/>
    <property type="match status" value="1"/>
</dbReference>
<keyword evidence="2" id="KW-0812">Transmembrane</keyword>
<evidence type="ECO:0000313" key="6">
    <source>
        <dbReference type="EMBL" id="UMM12278.1"/>
    </source>
</evidence>
<comment type="subcellular location">
    <subcellularLocation>
        <location evidence="1">Membrane</location>
        <topology evidence="1">Single-pass membrane protein</topology>
    </subcellularLocation>
</comment>
<protein>
    <recommendedName>
        <fullName evidence="5">W02B3.4-like N-terminal domain-containing protein</fullName>
    </recommendedName>
</protein>
<dbReference type="InterPro" id="IPR009644">
    <property type="entry name" value="FKTN/MNN4/W02B3.4-1"/>
</dbReference>
<dbReference type="PANTHER" id="PTHR15407:SF41">
    <property type="entry name" value="FUKUTIN"/>
    <property type="match status" value="1"/>
</dbReference>
<evidence type="ECO:0000256" key="1">
    <source>
        <dbReference type="ARBA" id="ARBA00004167"/>
    </source>
</evidence>
<evidence type="ECO:0000256" key="2">
    <source>
        <dbReference type="ARBA" id="ARBA00022692"/>
    </source>
</evidence>
<evidence type="ECO:0000313" key="7">
    <source>
        <dbReference type="Proteomes" id="UP000829354"/>
    </source>
</evidence>
<evidence type="ECO:0000256" key="4">
    <source>
        <dbReference type="ARBA" id="ARBA00023136"/>
    </source>
</evidence>
<evidence type="ECO:0000256" key="3">
    <source>
        <dbReference type="ARBA" id="ARBA00022989"/>
    </source>
</evidence>